<dbReference type="PANTHER" id="PTHR30055">
    <property type="entry name" value="HTH-TYPE TRANSCRIPTIONAL REGULATOR RUTR"/>
    <property type="match status" value="1"/>
</dbReference>
<dbReference type="InterPro" id="IPR001647">
    <property type="entry name" value="HTH_TetR"/>
</dbReference>
<dbReference type="RefSeq" id="WP_210897836.1">
    <property type="nucleotide sequence ID" value="NZ_CP071696.1"/>
</dbReference>
<gene>
    <name evidence="6" type="ORF">G127AT_13860</name>
</gene>
<dbReference type="PROSITE" id="PS50977">
    <property type="entry name" value="HTH_TETR_2"/>
    <property type="match status" value="1"/>
</dbReference>
<dbReference type="InterPro" id="IPR009057">
    <property type="entry name" value="Homeodomain-like_sf"/>
</dbReference>
<dbReference type="AlphaFoldDB" id="A0A975IN81"/>
<evidence type="ECO:0000313" key="7">
    <source>
        <dbReference type="Proteomes" id="UP000671914"/>
    </source>
</evidence>
<dbReference type="GO" id="GO:0003700">
    <property type="term" value="F:DNA-binding transcription factor activity"/>
    <property type="evidence" value="ECO:0007669"/>
    <property type="project" value="TreeGrafter"/>
</dbReference>
<dbReference type="Pfam" id="PF00440">
    <property type="entry name" value="TetR_N"/>
    <property type="match status" value="1"/>
</dbReference>
<dbReference type="EMBL" id="CP071696">
    <property type="protein sequence ID" value="QTX04342.1"/>
    <property type="molecule type" value="Genomic_DNA"/>
</dbReference>
<organism evidence="6 7">
    <name type="scientific">Agromyces archimandritae</name>
    <dbReference type="NCBI Taxonomy" id="2781962"/>
    <lineage>
        <taxon>Bacteria</taxon>
        <taxon>Bacillati</taxon>
        <taxon>Actinomycetota</taxon>
        <taxon>Actinomycetes</taxon>
        <taxon>Micrococcales</taxon>
        <taxon>Microbacteriaceae</taxon>
        <taxon>Agromyces</taxon>
    </lineage>
</organism>
<dbReference type="PANTHER" id="PTHR30055:SF234">
    <property type="entry name" value="HTH-TYPE TRANSCRIPTIONAL REGULATOR BETI"/>
    <property type="match status" value="1"/>
</dbReference>
<evidence type="ECO:0000256" key="1">
    <source>
        <dbReference type="ARBA" id="ARBA00023015"/>
    </source>
</evidence>
<evidence type="ECO:0000256" key="2">
    <source>
        <dbReference type="ARBA" id="ARBA00023125"/>
    </source>
</evidence>
<sequence>MSDQETAPTARDDLRAAALERFATDGYTATSLQHIADAAGYAKSNVLYHFGTKEAVLDAAIGPAVEALEHLVDRLVDAEGAAEATIAAFVDFLFEYRLAVTIVVNQGSSLGGIPIIDRAADAIRRLAVGITADGGDPMRHLRFGVALAGATYALVAGATFIPDPIDEGEAPRAALVEILTELLRRDAG</sequence>
<dbReference type="PRINTS" id="PR00455">
    <property type="entry name" value="HTHTETR"/>
</dbReference>
<keyword evidence="7" id="KW-1185">Reference proteome</keyword>
<keyword evidence="3" id="KW-0804">Transcription</keyword>
<dbReference type="Gene3D" id="1.10.357.10">
    <property type="entry name" value="Tetracycline Repressor, domain 2"/>
    <property type="match status" value="1"/>
</dbReference>
<keyword evidence="1" id="KW-0805">Transcription regulation</keyword>
<evidence type="ECO:0000256" key="4">
    <source>
        <dbReference type="PROSITE-ProRule" id="PRU00335"/>
    </source>
</evidence>
<keyword evidence="2 4" id="KW-0238">DNA-binding</keyword>
<feature type="domain" description="HTH tetR-type" evidence="5">
    <location>
        <begin position="8"/>
        <end position="68"/>
    </location>
</feature>
<accession>A0A975IN81</accession>
<evidence type="ECO:0000259" key="5">
    <source>
        <dbReference type="PROSITE" id="PS50977"/>
    </source>
</evidence>
<name>A0A975IN81_9MICO</name>
<reference evidence="6" key="1">
    <citation type="submission" date="2021-03" db="EMBL/GenBank/DDBJ databases">
        <title>Agromyces archimandritus sp. nov., isolated from the cockroach Archimandrita tessellata.</title>
        <authorList>
            <person name="Guzman J."/>
            <person name="Ortuzar M."/>
            <person name="Poehlein A."/>
            <person name="Daniel R."/>
            <person name="Trujillo M."/>
            <person name="Vilcinskas A."/>
        </authorList>
    </citation>
    <scope>NUCLEOTIDE SEQUENCE</scope>
    <source>
        <strain evidence="6">G127AT</strain>
    </source>
</reference>
<evidence type="ECO:0000313" key="6">
    <source>
        <dbReference type="EMBL" id="QTX04342.1"/>
    </source>
</evidence>
<protein>
    <submittedName>
        <fullName evidence="6">TetR/AcrR family transcriptional regulator</fullName>
    </submittedName>
</protein>
<feature type="DNA-binding region" description="H-T-H motif" evidence="4">
    <location>
        <begin position="31"/>
        <end position="50"/>
    </location>
</feature>
<dbReference type="GO" id="GO:0000976">
    <property type="term" value="F:transcription cis-regulatory region binding"/>
    <property type="evidence" value="ECO:0007669"/>
    <property type="project" value="TreeGrafter"/>
</dbReference>
<evidence type="ECO:0000256" key="3">
    <source>
        <dbReference type="ARBA" id="ARBA00023163"/>
    </source>
</evidence>
<dbReference type="KEGG" id="aarc:G127AT_13860"/>
<proteinExistence type="predicted"/>
<dbReference type="InterPro" id="IPR050109">
    <property type="entry name" value="HTH-type_TetR-like_transc_reg"/>
</dbReference>
<dbReference type="SUPFAM" id="SSF46689">
    <property type="entry name" value="Homeodomain-like"/>
    <property type="match status" value="1"/>
</dbReference>
<dbReference type="Proteomes" id="UP000671914">
    <property type="component" value="Chromosome"/>
</dbReference>